<dbReference type="EMBL" id="AJPR01000006">
    <property type="protein sequence ID" value="EIN15268.1"/>
    <property type="molecule type" value="Genomic_DNA"/>
</dbReference>
<evidence type="ECO:0000313" key="2">
    <source>
        <dbReference type="EMBL" id="EIN15268.1"/>
    </source>
</evidence>
<sequence length="88" mass="9683">MKKKDYDVLITVGAIFGIIGGVFLSFILVGIVSIVLSAMCLGSKRNDKTFILITAIINFFFAGLISGIFLIIAYSFMPEPEDNNQMQQ</sequence>
<proteinExistence type="predicted"/>
<reference evidence="2 3" key="1">
    <citation type="journal article" date="2012" name="Appl. Environ. Microbiol.">
        <title>Emergence of Atypical Mycoplasma agalactiae Strains Harboring a New Prophage and Associated with an Alpine Wild Ungulate Mortality Episode.</title>
        <authorList>
            <person name="Tardy F."/>
            <person name="Baranowski E."/>
            <person name="Nouvel L.X."/>
            <person name="Mick V."/>
            <person name="Manso-Silvan L."/>
            <person name="Thiaucourt F."/>
            <person name="Thebault P."/>
            <person name="Breton M."/>
            <person name="Sirand-Pugnet P."/>
            <person name="Blanchard A."/>
            <person name="Garnier A."/>
            <person name="Gibert P."/>
            <person name="Game Y."/>
            <person name="Poumarat F."/>
            <person name="Citti C."/>
        </authorList>
    </citation>
    <scope>NUCLEOTIDE SEQUENCE [LARGE SCALE GENOMIC DNA]</scope>
    <source>
        <strain evidence="2 3">14628</strain>
    </source>
</reference>
<dbReference type="AlphaFoldDB" id="I5D6F9"/>
<dbReference type="Proteomes" id="UP000003181">
    <property type="component" value="Unassembled WGS sequence"/>
</dbReference>
<gene>
    <name evidence="2" type="ORF">MAGb_3860</name>
</gene>
<dbReference type="PATRIC" id="fig|1110504.5.peg.387"/>
<evidence type="ECO:0000313" key="3">
    <source>
        <dbReference type="Proteomes" id="UP000003181"/>
    </source>
</evidence>
<keyword evidence="1" id="KW-0472">Membrane</keyword>
<feature type="transmembrane region" description="Helical" evidence="1">
    <location>
        <begin position="50"/>
        <end position="76"/>
    </location>
</feature>
<dbReference type="RefSeq" id="WP_004024134.1">
    <property type="nucleotide sequence ID" value="NZ_AJPR01000006.1"/>
</dbReference>
<evidence type="ECO:0000256" key="1">
    <source>
        <dbReference type="SAM" id="Phobius"/>
    </source>
</evidence>
<name>I5D6F9_MYCAA</name>
<protein>
    <submittedName>
        <fullName evidence="2">Uncharacterized protein</fullName>
    </submittedName>
</protein>
<keyword evidence="1" id="KW-1133">Transmembrane helix</keyword>
<keyword evidence="1" id="KW-0812">Transmembrane</keyword>
<comment type="caution">
    <text evidence="2">The sequence shown here is derived from an EMBL/GenBank/DDBJ whole genome shotgun (WGS) entry which is preliminary data.</text>
</comment>
<organism evidence="2 3">
    <name type="scientific">Mycoplasmopsis agalactiae 14628</name>
    <dbReference type="NCBI Taxonomy" id="1110504"/>
    <lineage>
        <taxon>Bacteria</taxon>
        <taxon>Bacillati</taxon>
        <taxon>Mycoplasmatota</taxon>
        <taxon>Mycoplasmoidales</taxon>
        <taxon>Metamycoplasmataceae</taxon>
        <taxon>Mycoplasmopsis</taxon>
    </lineage>
</organism>
<accession>I5D6F9</accession>
<feature type="transmembrane region" description="Helical" evidence="1">
    <location>
        <begin position="12"/>
        <end position="38"/>
    </location>
</feature>